<feature type="transmembrane region" description="Helical" evidence="7">
    <location>
        <begin position="335"/>
        <end position="361"/>
    </location>
</feature>
<dbReference type="EMBL" id="WACR01000007">
    <property type="protein sequence ID" value="KAB1063832.1"/>
    <property type="molecule type" value="Genomic_DNA"/>
</dbReference>
<feature type="domain" description="MacB-like periplasmic core" evidence="9">
    <location>
        <begin position="26"/>
        <end position="252"/>
    </location>
</feature>
<evidence type="ECO:0000256" key="5">
    <source>
        <dbReference type="ARBA" id="ARBA00023136"/>
    </source>
</evidence>
<dbReference type="Pfam" id="PF12704">
    <property type="entry name" value="MacB_PCD"/>
    <property type="match status" value="1"/>
</dbReference>
<proteinExistence type="inferred from homology"/>
<dbReference type="GO" id="GO:0005886">
    <property type="term" value="C:plasma membrane"/>
    <property type="evidence" value="ECO:0007669"/>
    <property type="project" value="UniProtKB-SubCell"/>
</dbReference>
<protein>
    <submittedName>
        <fullName evidence="10">FtsX-like permease family protein</fullName>
    </submittedName>
</protein>
<feature type="transmembrane region" description="Helical" evidence="7">
    <location>
        <begin position="27"/>
        <end position="47"/>
    </location>
</feature>
<dbReference type="PANTHER" id="PTHR30572:SF4">
    <property type="entry name" value="ABC TRANSPORTER PERMEASE YTRF"/>
    <property type="match status" value="1"/>
</dbReference>
<evidence type="ECO:0000259" key="9">
    <source>
        <dbReference type="Pfam" id="PF12704"/>
    </source>
</evidence>
<evidence type="ECO:0000256" key="6">
    <source>
        <dbReference type="ARBA" id="ARBA00038076"/>
    </source>
</evidence>
<dbReference type="Pfam" id="PF02687">
    <property type="entry name" value="FtsX"/>
    <property type="match status" value="1"/>
</dbReference>
<evidence type="ECO:0000256" key="7">
    <source>
        <dbReference type="SAM" id="Phobius"/>
    </source>
</evidence>
<sequence length="416" mass="45792">MRVYLRILFESLHFAIQALVVNRLRTLLSLLGVTIGIFAIISVFTLVDTLERNIRSSIEELGDNVVFVQKWPWEFGGDYPWWKYMNRPHPDLTELEEIEKRSELASAVSIQYNFAKTIEFRNNSIQSQVIEAVSDGYPGVRNINLQSGRFITQSEFDRGAPVCVIGDYIAYVIFGNVNPVGREMKIGGRKVTVAGVFEKEGESMIGMSMDENVIISTNLAKAFVNLKNRNLSPTIYVKAKKGIPNAALKDELFVIMRSIRRLSPTEDEDFALNEISILSEGFDDLFGFVNIVGLIIGGFSILVGGFGIANIMFVSVKERTNIIGIEKSLGAKNNFILMQFLGEAVMLCVVGGSIGLLFIWFGALAGSAVTEYDIVLSLKNVITGLSISVVIGLLAGIIPAYSAARLNPVDAIRAKG</sequence>
<evidence type="ECO:0000259" key="8">
    <source>
        <dbReference type="Pfam" id="PF02687"/>
    </source>
</evidence>
<keyword evidence="3 7" id="KW-0812">Transmembrane</keyword>
<dbReference type="InterPro" id="IPR050250">
    <property type="entry name" value="Macrolide_Exporter_MacB"/>
</dbReference>
<reference evidence="10 11" key="1">
    <citation type="submission" date="2019-09" db="EMBL/GenBank/DDBJ databases">
        <title>Genomes of Cryomorphaceae.</title>
        <authorList>
            <person name="Bowman J.P."/>
        </authorList>
    </citation>
    <scope>NUCLEOTIDE SEQUENCE [LARGE SCALE GENOMIC DNA]</scope>
    <source>
        <strain evidence="10 11">KCTC 52047</strain>
    </source>
</reference>
<dbReference type="PANTHER" id="PTHR30572">
    <property type="entry name" value="MEMBRANE COMPONENT OF TRANSPORTER-RELATED"/>
    <property type="match status" value="1"/>
</dbReference>
<dbReference type="AlphaFoldDB" id="A0A6N6M6F1"/>
<feature type="transmembrane region" description="Helical" evidence="7">
    <location>
        <begin position="381"/>
        <end position="404"/>
    </location>
</feature>
<evidence type="ECO:0000256" key="3">
    <source>
        <dbReference type="ARBA" id="ARBA00022692"/>
    </source>
</evidence>
<dbReference type="InterPro" id="IPR025857">
    <property type="entry name" value="MacB_PCD"/>
</dbReference>
<dbReference type="Proteomes" id="UP000435357">
    <property type="component" value="Unassembled WGS sequence"/>
</dbReference>
<dbReference type="InterPro" id="IPR003838">
    <property type="entry name" value="ABC3_permease_C"/>
</dbReference>
<comment type="subcellular location">
    <subcellularLocation>
        <location evidence="1">Cell membrane</location>
        <topology evidence="1">Multi-pass membrane protein</topology>
    </subcellularLocation>
</comment>
<evidence type="ECO:0000256" key="4">
    <source>
        <dbReference type="ARBA" id="ARBA00022989"/>
    </source>
</evidence>
<evidence type="ECO:0000256" key="2">
    <source>
        <dbReference type="ARBA" id="ARBA00022475"/>
    </source>
</evidence>
<name>A0A6N6M6F1_9FLAO</name>
<organism evidence="10 11">
    <name type="scientific">Salibacter halophilus</name>
    <dbReference type="NCBI Taxonomy" id="1803916"/>
    <lineage>
        <taxon>Bacteria</taxon>
        <taxon>Pseudomonadati</taxon>
        <taxon>Bacteroidota</taxon>
        <taxon>Flavobacteriia</taxon>
        <taxon>Flavobacteriales</taxon>
        <taxon>Salibacteraceae</taxon>
        <taxon>Salibacter</taxon>
    </lineage>
</organism>
<dbReference type="RefSeq" id="WP_151168674.1">
    <property type="nucleotide sequence ID" value="NZ_WACR01000007.1"/>
</dbReference>
<feature type="transmembrane region" description="Helical" evidence="7">
    <location>
        <begin position="285"/>
        <end position="314"/>
    </location>
</feature>
<dbReference type="GO" id="GO:0022857">
    <property type="term" value="F:transmembrane transporter activity"/>
    <property type="evidence" value="ECO:0007669"/>
    <property type="project" value="TreeGrafter"/>
</dbReference>
<feature type="domain" description="ABC3 transporter permease C-terminal" evidence="8">
    <location>
        <begin position="295"/>
        <end position="408"/>
    </location>
</feature>
<keyword evidence="5 7" id="KW-0472">Membrane</keyword>
<comment type="caution">
    <text evidence="10">The sequence shown here is derived from an EMBL/GenBank/DDBJ whole genome shotgun (WGS) entry which is preliminary data.</text>
</comment>
<keyword evidence="2" id="KW-1003">Cell membrane</keyword>
<evidence type="ECO:0000313" key="10">
    <source>
        <dbReference type="EMBL" id="KAB1063832.1"/>
    </source>
</evidence>
<accession>A0A6N6M6F1</accession>
<comment type="similarity">
    <text evidence="6">Belongs to the ABC-4 integral membrane protein family.</text>
</comment>
<keyword evidence="4 7" id="KW-1133">Transmembrane helix</keyword>
<dbReference type="OrthoDB" id="9770036at2"/>
<evidence type="ECO:0000313" key="11">
    <source>
        <dbReference type="Proteomes" id="UP000435357"/>
    </source>
</evidence>
<gene>
    <name evidence="10" type="ORF">F3059_09700</name>
</gene>
<keyword evidence="11" id="KW-1185">Reference proteome</keyword>
<evidence type="ECO:0000256" key="1">
    <source>
        <dbReference type="ARBA" id="ARBA00004651"/>
    </source>
</evidence>